<keyword evidence="2" id="KW-1185">Reference proteome</keyword>
<dbReference type="InterPro" id="IPR038636">
    <property type="entry name" value="Wzi_sf"/>
</dbReference>
<dbReference type="AlphaFoldDB" id="A0A1G9WTK5"/>
<evidence type="ECO:0000313" key="2">
    <source>
        <dbReference type="Proteomes" id="UP000198901"/>
    </source>
</evidence>
<organism evidence="1 2">
    <name type="scientific">Siphonobacter aquaeclarae</name>
    <dbReference type="NCBI Taxonomy" id="563176"/>
    <lineage>
        <taxon>Bacteria</taxon>
        <taxon>Pseudomonadati</taxon>
        <taxon>Bacteroidota</taxon>
        <taxon>Cytophagia</taxon>
        <taxon>Cytophagales</taxon>
        <taxon>Cytophagaceae</taxon>
        <taxon>Siphonobacter</taxon>
    </lineage>
</organism>
<protein>
    <recommendedName>
        <fullName evidence="3">Capsule assembly protein Wzi</fullName>
    </recommendedName>
</protein>
<dbReference type="RefSeq" id="WP_093207952.1">
    <property type="nucleotide sequence ID" value="NZ_FNGS01000010.1"/>
</dbReference>
<proteinExistence type="predicted"/>
<dbReference type="Gene3D" id="2.40.160.130">
    <property type="entry name" value="Capsule assembly protein Wzi"/>
    <property type="match status" value="1"/>
</dbReference>
<dbReference type="OrthoDB" id="9808260at2"/>
<reference evidence="1 2" key="1">
    <citation type="submission" date="2016-10" db="EMBL/GenBank/DDBJ databases">
        <authorList>
            <person name="de Groot N.N."/>
        </authorList>
    </citation>
    <scope>NUCLEOTIDE SEQUENCE [LARGE SCALE GENOMIC DNA]</scope>
    <source>
        <strain evidence="1 2">DSM 21668</strain>
    </source>
</reference>
<name>A0A1G9WTK5_9BACT</name>
<evidence type="ECO:0008006" key="3">
    <source>
        <dbReference type="Google" id="ProtNLM"/>
    </source>
</evidence>
<dbReference type="Proteomes" id="UP000198901">
    <property type="component" value="Unassembled WGS sequence"/>
</dbReference>
<evidence type="ECO:0000313" key="1">
    <source>
        <dbReference type="EMBL" id="SDM87818.1"/>
    </source>
</evidence>
<dbReference type="STRING" id="563176.SAMN04488090_4432"/>
<dbReference type="EMBL" id="FNGS01000010">
    <property type="protein sequence ID" value="SDM87818.1"/>
    <property type="molecule type" value="Genomic_DNA"/>
</dbReference>
<accession>A0A1G9WTK5</accession>
<sequence>MPRFTLFLIIFWTQAAFSFGQSVYVPLNPDYYHLVDRYEIKSGKNAIGFQSTVKPYLRKSVYQLVDSLNCDQCADLSPVDKFNIQYLKDDSWEWSQDPKTADSEKPFWKYFYGKKNDLYSLRNDDVELHVNPVLYGMLGGGKDASTYSYINTRGVEIRGSIGKKIGFYTYFTDTQLRMPGYFTERMEKFQAVPGEAAWKVFKGTPDGKFTDKSGADFYTARGYLTFDPIKQINVQFGHDKVFIGNGFRSVILSDNSGPFLFLKLTTRIGRVQYMNLFAEINNAQNNLAYGDLPPKKFLALHHLGVNIGKNLNVGVFEAIVHSRDKSQGYFDLGYMNPVIFYRAIEAQKYSADNSMLGVDFRWNFLRRFQVYGQLNLDEFNLNKLRAGTGWWGNKIAAQIGAKYVDVLGVENLDIQAEFNLARPYTFQHVSDKTNYVNFNQAMAHPFGGNFKEFVGIVRYQPLPRLTLTGTFVGANYGLDFAGRNFGGNPLLSYNTRPQDREYGNYIGQGVGTSLLYGEFAATYQIRHNVFLDFRQVVRNQNSVLDQFDRQTVFSSFSVRINSAQRLLAF</sequence>
<gene>
    <name evidence="1" type="ORF">SAMN04488090_4432</name>
</gene>